<evidence type="ECO:0000256" key="1">
    <source>
        <dbReference type="ARBA" id="ARBA00009995"/>
    </source>
</evidence>
<dbReference type="GO" id="GO:0035251">
    <property type="term" value="F:UDP-glucosyltransferase activity"/>
    <property type="evidence" value="ECO:0007669"/>
    <property type="project" value="TreeGrafter"/>
</dbReference>
<evidence type="ECO:0000256" key="2">
    <source>
        <dbReference type="ARBA" id="ARBA00022679"/>
    </source>
</evidence>
<keyword evidence="2 3" id="KW-0808">Transferase</keyword>
<dbReference type="InterPro" id="IPR002213">
    <property type="entry name" value="UDP_glucos_trans"/>
</dbReference>
<dbReference type="FunFam" id="3.40.50.2000:FF:000056">
    <property type="entry name" value="Glycosyltransferase"/>
    <property type="match status" value="1"/>
</dbReference>
<reference evidence="3" key="1">
    <citation type="journal article" date="2018" name="Mol. Plant">
        <title>Complete pathway elucidation and heterologous reconstitution of Rhodiola salidroside biosynthesis.</title>
        <authorList>
            <person name="Torrens-Spence M.P."/>
            <person name="Pluskal T."/>
            <person name="Li F.S."/>
            <person name="Carballo V."/>
            <person name="Weng J.K."/>
        </authorList>
    </citation>
    <scope>NUCLEOTIDE SEQUENCE</scope>
</reference>
<organism evidence="3">
    <name type="scientific">Rhodiola rosea</name>
    <name type="common">Roseroot</name>
    <name type="synonym">Sedum rhodiola</name>
    <dbReference type="NCBI Taxonomy" id="203015"/>
    <lineage>
        <taxon>Eukaryota</taxon>
        <taxon>Viridiplantae</taxon>
        <taxon>Streptophyta</taxon>
        <taxon>Embryophyta</taxon>
        <taxon>Tracheophyta</taxon>
        <taxon>Spermatophyta</taxon>
        <taxon>Magnoliopsida</taxon>
        <taxon>eudicotyledons</taxon>
        <taxon>Gunneridae</taxon>
        <taxon>Pentapetalae</taxon>
        <taxon>Saxifragales</taxon>
        <taxon>Crassulaceae</taxon>
        <taxon>Rhodiola</taxon>
    </lineage>
</organism>
<dbReference type="CDD" id="cd03784">
    <property type="entry name" value="GT1_Gtf-like"/>
    <property type="match status" value="1"/>
</dbReference>
<dbReference type="PANTHER" id="PTHR48047:SF118">
    <property type="entry name" value="HEXOSYLTRANSFERASE-RELATED"/>
    <property type="match status" value="1"/>
</dbReference>
<name>A0A2I6B3R2_RHORB</name>
<dbReference type="Gene3D" id="3.40.50.2000">
    <property type="entry name" value="Glycogen Phosphorylase B"/>
    <property type="match status" value="2"/>
</dbReference>
<accession>A0A2I6B3R2</accession>
<dbReference type="Pfam" id="PF00201">
    <property type="entry name" value="UDPGT"/>
    <property type="match status" value="1"/>
</dbReference>
<dbReference type="EMBL" id="MF674546">
    <property type="protein sequence ID" value="AUI41135.1"/>
    <property type="molecule type" value="mRNA"/>
</dbReference>
<comment type="similarity">
    <text evidence="1">Belongs to the UDP-glycosyltransferase family.</text>
</comment>
<dbReference type="SUPFAM" id="SSF53756">
    <property type="entry name" value="UDP-Glycosyltransferase/glycogen phosphorylase"/>
    <property type="match status" value="1"/>
</dbReference>
<evidence type="ECO:0000313" key="3">
    <source>
        <dbReference type="EMBL" id="AUI41135.1"/>
    </source>
</evidence>
<dbReference type="AlphaFoldDB" id="A0A2I6B3R2"/>
<proteinExistence type="evidence at transcript level"/>
<protein>
    <submittedName>
        <fullName evidence="3">Uridine 5'-diphospho-glucosyltransferase 21</fullName>
    </submittedName>
</protein>
<sequence>MKSNTHLFLYPYPTAGHIIPMLDLATAILHRDGFTITLLVTPPNISLLQPLISLFPSSFHYLLLQFHPPPPQQHQHLTSKIIALRVLDPQIEDWFRTHSSPPVAIISDFFLGWTQPLALKLGIKRLVFSPSGAFALAVANSLWLNRRFTDEVQVPPPDDTPVAFHDLPGSPVFEWWQLSQLYRDQRDRRAADYDNRDWEFFRASWLNNLASWGTVVNTFADLESKYIDHLKTTDYGFGQPNRIWAVGPLLTDESQSQSQPPGRGGASVFPFDQVMTWLHQKPHNSVIFVCFGSRCALSKRQMDVLSTALDCSGVSFILAVRPHDGGHSNAVAVDNLGELPEDYEERVAGRGLVIRGWAPQVPILNHPAVGSFLTHCGWNSVLEGLSAGVVMLTWPMGADQFTNAKLLVDQAGVGIRVGESTRIIPKVDELAAVLLPQSLDPTRMERKRACEFRSAAKAAVKGGSSERDVDDLVTQLRQLEPVV</sequence>
<dbReference type="PANTHER" id="PTHR48047">
    <property type="entry name" value="GLYCOSYLTRANSFERASE"/>
    <property type="match status" value="1"/>
</dbReference>